<feature type="transmembrane region" description="Helical" evidence="5">
    <location>
        <begin position="45"/>
        <end position="62"/>
    </location>
</feature>
<comment type="caution">
    <text evidence="6">The sequence shown here is derived from an EMBL/GenBank/DDBJ whole genome shotgun (WGS) entry which is preliminary data.</text>
</comment>
<gene>
    <name evidence="6" type="ORF">J4H85_01180</name>
</gene>
<keyword evidence="7" id="KW-1185">Reference proteome</keyword>
<dbReference type="Pfam" id="PF02361">
    <property type="entry name" value="CbiQ"/>
    <property type="match status" value="1"/>
</dbReference>
<comment type="subcellular location">
    <subcellularLocation>
        <location evidence="1">Membrane</location>
        <topology evidence="1">Multi-pass membrane protein</topology>
    </subcellularLocation>
</comment>
<proteinExistence type="predicted"/>
<reference evidence="6" key="1">
    <citation type="submission" date="2021-03" db="EMBL/GenBank/DDBJ databases">
        <title>Leucobacter chromiisoli sp. nov., isolated from chromium-containing soil of chemical plant.</title>
        <authorList>
            <person name="Xu Z."/>
        </authorList>
    </citation>
    <scope>NUCLEOTIDE SEQUENCE</scope>
    <source>
        <strain evidence="6">K 70/01</strain>
    </source>
</reference>
<organism evidence="6 7">
    <name type="scientific">Leucobacter tardus</name>
    <dbReference type="NCBI Taxonomy" id="501483"/>
    <lineage>
        <taxon>Bacteria</taxon>
        <taxon>Bacillati</taxon>
        <taxon>Actinomycetota</taxon>
        <taxon>Actinomycetes</taxon>
        <taxon>Micrococcales</taxon>
        <taxon>Microbacteriaceae</taxon>
        <taxon>Leucobacter</taxon>
    </lineage>
</organism>
<evidence type="ECO:0000256" key="3">
    <source>
        <dbReference type="ARBA" id="ARBA00022989"/>
    </source>
</evidence>
<evidence type="ECO:0000313" key="7">
    <source>
        <dbReference type="Proteomes" id="UP000668403"/>
    </source>
</evidence>
<protein>
    <submittedName>
        <fullName evidence="6">Energy-coupling factor transporter transmembrane protein EcfT</fullName>
    </submittedName>
</protein>
<dbReference type="PANTHER" id="PTHR33514:SF13">
    <property type="entry name" value="PROTEIN ABCI12, CHLOROPLASTIC"/>
    <property type="match status" value="1"/>
</dbReference>
<evidence type="ECO:0000313" key="6">
    <source>
        <dbReference type="EMBL" id="MBO2988614.1"/>
    </source>
</evidence>
<dbReference type="EMBL" id="JAGFBF010000001">
    <property type="protein sequence ID" value="MBO2988614.1"/>
    <property type="molecule type" value="Genomic_DNA"/>
</dbReference>
<keyword evidence="2 5" id="KW-0812">Transmembrane</keyword>
<dbReference type="AlphaFoldDB" id="A0A939QJ19"/>
<name>A0A939QJ19_9MICO</name>
<feature type="transmembrane region" description="Helical" evidence="5">
    <location>
        <begin position="20"/>
        <end position="38"/>
    </location>
</feature>
<dbReference type="InterPro" id="IPR003339">
    <property type="entry name" value="ABC/ECF_trnsptr_transmembrane"/>
</dbReference>
<keyword evidence="4 5" id="KW-0472">Membrane</keyword>
<evidence type="ECO:0000256" key="5">
    <source>
        <dbReference type="SAM" id="Phobius"/>
    </source>
</evidence>
<evidence type="ECO:0000256" key="4">
    <source>
        <dbReference type="ARBA" id="ARBA00023136"/>
    </source>
</evidence>
<feature type="transmembrane region" description="Helical" evidence="5">
    <location>
        <begin position="92"/>
        <end position="111"/>
    </location>
</feature>
<dbReference type="GO" id="GO:0005886">
    <property type="term" value="C:plasma membrane"/>
    <property type="evidence" value="ECO:0007669"/>
    <property type="project" value="TreeGrafter"/>
</dbReference>
<evidence type="ECO:0000256" key="1">
    <source>
        <dbReference type="ARBA" id="ARBA00004141"/>
    </source>
</evidence>
<keyword evidence="3 5" id="KW-1133">Transmembrane helix</keyword>
<dbReference type="CDD" id="cd16914">
    <property type="entry name" value="EcfT"/>
    <property type="match status" value="1"/>
</dbReference>
<sequence>MSASPLGSYVPGTSALHRVAPGPKLLGLFVFAAVAIAFRTVPSTLVALVIAGALVLSVGLGWRAFGRSSLRFALIGVPLFAFQAWQQGWERGFAVVGTLFALILAASALTASTRVEDLIDTITRVLGPFRRFGAQPERVALAFSLVLRMIPTLLALAQETRTAAQARGLERHPRALMVPLVLRTVSHAQHTGEALHARGIGDD</sequence>
<dbReference type="RefSeq" id="WP_208236098.1">
    <property type="nucleotide sequence ID" value="NZ_BAAAQU010000001.1"/>
</dbReference>
<dbReference type="PANTHER" id="PTHR33514">
    <property type="entry name" value="PROTEIN ABCI12, CHLOROPLASTIC"/>
    <property type="match status" value="1"/>
</dbReference>
<accession>A0A939QJ19</accession>
<dbReference type="Proteomes" id="UP000668403">
    <property type="component" value="Unassembled WGS sequence"/>
</dbReference>
<evidence type="ECO:0000256" key="2">
    <source>
        <dbReference type="ARBA" id="ARBA00022692"/>
    </source>
</evidence>